<dbReference type="eggNOG" id="COG0697">
    <property type="taxonomic scope" value="Bacteria"/>
</dbReference>
<reference evidence="8" key="1">
    <citation type="submission" date="2009-04" db="EMBL/GenBank/DDBJ databases">
        <authorList>
            <person name="Weinstock G."/>
            <person name="Sodergren E."/>
            <person name="Clifton S."/>
            <person name="Fulton L."/>
            <person name="Fulton B."/>
            <person name="Courtney L."/>
            <person name="Fronick C."/>
            <person name="Harrison M."/>
            <person name="Strong C."/>
            <person name="Farmer C."/>
            <person name="Delahaunty K."/>
            <person name="Markovic C."/>
            <person name="Hall O."/>
            <person name="Minx P."/>
            <person name="Tomlinson C."/>
            <person name="Mitreva M."/>
            <person name="Nelson J."/>
            <person name="Hou S."/>
            <person name="Wollam A."/>
            <person name="Pepin K.H."/>
            <person name="Johnson M."/>
            <person name="Bhonagiri V."/>
            <person name="Nash W.E."/>
            <person name="Warren W."/>
            <person name="Chinwalla A."/>
            <person name="Mardis E.R."/>
            <person name="Wilson R.K."/>
        </authorList>
    </citation>
    <scope>NUCLEOTIDE SEQUENCE [LARGE SCALE GENOMIC DNA]</scope>
    <source>
        <strain evidence="8">DSM 14600</strain>
    </source>
</reference>
<feature type="transmembrane region" description="Helical" evidence="6">
    <location>
        <begin position="133"/>
        <end position="151"/>
    </location>
</feature>
<organism evidence="8 9">
    <name type="scientific">Shuttleworthella satelles DSM 14600</name>
    <dbReference type="NCBI Taxonomy" id="626523"/>
    <lineage>
        <taxon>Bacteria</taxon>
        <taxon>Bacillati</taxon>
        <taxon>Bacillota</taxon>
        <taxon>Clostridia</taxon>
        <taxon>Lachnospirales</taxon>
        <taxon>Lachnospiraceae</taxon>
        <taxon>Shuttleworthella</taxon>
    </lineage>
</organism>
<name>C4GDL0_9FIRM</name>
<evidence type="ECO:0000256" key="6">
    <source>
        <dbReference type="SAM" id="Phobius"/>
    </source>
</evidence>
<evidence type="ECO:0000259" key="7">
    <source>
        <dbReference type="Pfam" id="PF00892"/>
    </source>
</evidence>
<dbReference type="HOGENOM" id="CLU_032828_0_1_9"/>
<evidence type="ECO:0000256" key="2">
    <source>
        <dbReference type="ARBA" id="ARBA00007362"/>
    </source>
</evidence>
<dbReference type="AlphaFoldDB" id="C4GDL0"/>
<comment type="similarity">
    <text evidence="2">Belongs to the EamA transporter family.</text>
</comment>
<feature type="transmembrane region" description="Helical" evidence="6">
    <location>
        <begin position="157"/>
        <end position="175"/>
    </location>
</feature>
<evidence type="ECO:0000313" key="9">
    <source>
        <dbReference type="Proteomes" id="UP000003494"/>
    </source>
</evidence>
<evidence type="ECO:0000256" key="5">
    <source>
        <dbReference type="ARBA" id="ARBA00023136"/>
    </source>
</evidence>
<dbReference type="RefSeq" id="WP_006907160.1">
    <property type="nucleotide sequence ID" value="NZ_GG665867.1"/>
</dbReference>
<evidence type="ECO:0000313" key="8">
    <source>
        <dbReference type="EMBL" id="EEP27489.1"/>
    </source>
</evidence>
<comment type="subcellular location">
    <subcellularLocation>
        <location evidence="1">Membrane</location>
        <topology evidence="1">Multi-pass membrane protein</topology>
    </subcellularLocation>
</comment>
<protein>
    <submittedName>
        <fullName evidence="8">Membrane protein</fullName>
    </submittedName>
</protein>
<dbReference type="Proteomes" id="UP000003494">
    <property type="component" value="Unassembled WGS sequence"/>
</dbReference>
<feature type="transmembrane region" description="Helical" evidence="6">
    <location>
        <begin position="76"/>
        <end position="95"/>
    </location>
</feature>
<feature type="transmembrane region" description="Helical" evidence="6">
    <location>
        <begin position="212"/>
        <end position="233"/>
    </location>
</feature>
<feature type="domain" description="EamA" evidence="7">
    <location>
        <begin position="159"/>
        <end position="283"/>
    </location>
</feature>
<keyword evidence="3 6" id="KW-0812">Transmembrane</keyword>
<dbReference type="PANTHER" id="PTHR22911">
    <property type="entry name" value="ACYL-MALONYL CONDENSING ENZYME-RELATED"/>
    <property type="match status" value="1"/>
</dbReference>
<evidence type="ECO:0000256" key="3">
    <source>
        <dbReference type="ARBA" id="ARBA00022692"/>
    </source>
</evidence>
<comment type="caution">
    <text evidence="8">The sequence shown here is derived from an EMBL/GenBank/DDBJ whole genome shotgun (WGS) entry which is preliminary data.</text>
</comment>
<evidence type="ECO:0000256" key="4">
    <source>
        <dbReference type="ARBA" id="ARBA00022989"/>
    </source>
</evidence>
<dbReference type="PANTHER" id="PTHR22911:SF6">
    <property type="entry name" value="SOLUTE CARRIER FAMILY 35 MEMBER G1"/>
    <property type="match status" value="1"/>
</dbReference>
<keyword evidence="9" id="KW-1185">Reference proteome</keyword>
<dbReference type="InterPro" id="IPR000620">
    <property type="entry name" value="EamA_dom"/>
</dbReference>
<keyword evidence="4 6" id="KW-1133">Transmembrane helix</keyword>
<sequence length="298" mass="32534">MPLFVTRFIKKNPHLAGILLVIIDSFFFSLMALFVRMSGDLPTMQKSFFRNAIAAVIAIMTLMGTEEKLKIKKGSLPSLFFRSLCGGLGMIANFWAIDHMALADANLLNKLSPFWAIIASIFILSEIPRKKEVLFVILAFIGASFVVRPTAGLASLPALAGLFGGMGAGFAYTFVRKLGMQGERGPLIVAFFSTFTSLLSLPFMVFDFHPMSAAQWACLLGAGTCAALAQFAITKAYQLAPAKEISVFDYSQVLFASLWGLLFFAELPDVWSMIGYVIVIATAVAKWRYTMAEDAKAA</sequence>
<evidence type="ECO:0000256" key="1">
    <source>
        <dbReference type="ARBA" id="ARBA00004141"/>
    </source>
</evidence>
<dbReference type="Pfam" id="PF00892">
    <property type="entry name" value="EamA"/>
    <property type="match status" value="2"/>
</dbReference>
<dbReference type="STRING" id="626523.GCWU000342_02183"/>
<feature type="transmembrane region" description="Helical" evidence="6">
    <location>
        <begin position="12"/>
        <end position="35"/>
    </location>
</feature>
<keyword evidence="5 6" id="KW-0472">Membrane</keyword>
<proteinExistence type="inferred from homology"/>
<gene>
    <name evidence="8" type="ORF">GCWU000342_02183</name>
</gene>
<feature type="domain" description="EamA" evidence="7">
    <location>
        <begin position="16"/>
        <end position="147"/>
    </location>
</feature>
<accession>C4GDL0</accession>
<dbReference type="InterPro" id="IPR037185">
    <property type="entry name" value="EmrE-like"/>
</dbReference>
<feature type="transmembrane region" description="Helical" evidence="6">
    <location>
        <begin position="107"/>
        <end position="124"/>
    </location>
</feature>
<feature type="transmembrane region" description="Helical" evidence="6">
    <location>
        <begin position="187"/>
        <end position="206"/>
    </location>
</feature>
<dbReference type="GO" id="GO:0016020">
    <property type="term" value="C:membrane"/>
    <property type="evidence" value="ECO:0007669"/>
    <property type="project" value="UniProtKB-SubCell"/>
</dbReference>
<feature type="transmembrane region" description="Helical" evidence="6">
    <location>
        <begin position="270"/>
        <end position="289"/>
    </location>
</feature>
<feature type="transmembrane region" description="Helical" evidence="6">
    <location>
        <begin position="245"/>
        <end position="264"/>
    </location>
</feature>
<dbReference type="SUPFAM" id="SSF103481">
    <property type="entry name" value="Multidrug resistance efflux transporter EmrE"/>
    <property type="match status" value="2"/>
</dbReference>
<feature type="transmembrane region" description="Helical" evidence="6">
    <location>
        <begin position="47"/>
        <end position="64"/>
    </location>
</feature>
<dbReference type="EMBL" id="ACIP02000007">
    <property type="protein sequence ID" value="EEP27489.1"/>
    <property type="molecule type" value="Genomic_DNA"/>
</dbReference>